<feature type="transmembrane region" description="Helical" evidence="1">
    <location>
        <begin position="110"/>
        <end position="129"/>
    </location>
</feature>
<protein>
    <submittedName>
        <fullName evidence="2">Uncharacterized protein</fullName>
    </submittedName>
</protein>
<evidence type="ECO:0000256" key="1">
    <source>
        <dbReference type="SAM" id="Phobius"/>
    </source>
</evidence>
<keyword evidence="1" id="KW-0812">Transmembrane</keyword>
<feature type="transmembrane region" description="Helical" evidence="1">
    <location>
        <begin position="83"/>
        <end position="104"/>
    </location>
</feature>
<dbReference type="EMBL" id="JAXCLA010000006">
    <property type="protein sequence ID" value="MDY0746679.1"/>
    <property type="molecule type" value="Genomic_DNA"/>
</dbReference>
<organism evidence="2 3">
    <name type="scientific">Roseateles agri</name>
    <dbReference type="NCBI Taxonomy" id="3098619"/>
    <lineage>
        <taxon>Bacteria</taxon>
        <taxon>Pseudomonadati</taxon>
        <taxon>Pseudomonadota</taxon>
        <taxon>Betaproteobacteria</taxon>
        <taxon>Burkholderiales</taxon>
        <taxon>Sphaerotilaceae</taxon>
        <taxon>Roseateles</taxon>
    </lineage>
</organism>
<evidence type="ECO:0000313" key="2">
    <source>
        <dbReference type="EMBL" id="MDY0746679.1"/>
    </source>
</evidence>
<dbReference type="Proteomes" id="UP001285263">
    <property type="component" value="Unassembled WGS sequence"/>
</dbReference>
<feature type="transmembrane region" description="Helical" evidence="1">
    <location>
        <begin position="40"/>
        <end position="62"/>
    </location>
</feature>
<keyword evidence="1" id="KW-1133">Transmembrane helix</keyword>
<keyword evidence="1" id="KW-0472">Membrane</keyword>
<proteinExistence type="predicted"/>
<evidence type="ECO:0000313" key="3">
    <source>
        <dbReference type="Proteomes" id="UP001285263"/>
    </source>
</evidence>
<feature type="transmembrane region" description="Helical" evidence="1">
    <location>
        <begin position="136"/>
        <end position="155"/>
    </location>
</feature>
<comment type="caution">
    <text evidence="2">The sequence shown here is derived from an EMBL/GenBank/DDBJ whole genome shotgun (WGS) entry which is preliminary data.</text>
</comment>
<reference evidence="2 3" key="1">
    <citation type="submission" date="2023-11" db="EMBL/GenBank/DDBJ databases">
        <title>Paucibacter sp. nov., isolated from fresh soil in Korea.</title>
        <authorList>
            <person name="Le N.T.T."/>
        </authorList>
    </citation>
    <scope>NUCLEOTIDE SEQUENCE [LARGE SCALE GENOMIC DNA]</scope>
    <source>
        <strain evidence="2 3">R3-3</strain>
    </source>
</reference>
<sequence length="183" mass="19573">MNSSPAIASRAKRAIGAMFFTVFGGAWIALWARFTLDAPLAAYALVALLTGGLLTYVYRVYTFNRPALLAEPASPADARRSRLFHLVNAGQWVLIVIVSNVLVNLGHPEWAIPAAMFVIGAHFIPLARLFSYAPHFVTAAALTVVALLSPALQAWSGAGPIGDLIAGLILWVSALYAVAWSRT</sequence>
<feature type="transmembrane region" description="Helical" evidence="1">
    <location>
        <begin position="14"/>
        <end position="34"/>
    </location>
</feature>
<feature type="transmembrane region" description="Helical" evidence="1">
    <location>
        <begin position="161"/>
        <end position="180"/>
    </location>
</feature>
<accession>A0ABU5DKM0</accession>
<name>A0ABU5DKM0_9BURK</name>
<keyword evidence="3" id="KW-1185">Reference proteome</keyword>
<dbReference type="RefSeq" id="WP_320424624.1">
    <property type="nucleotide sequence ID" value="NZ_JAXCLA010000006.1"/>
</dbReference>
<gene>
    <name evidence="2" type="ORF">SNE35_19355</name>
</gene>